<dbReference type="OrthoDB" id="426718at2759"/>
<dbReference type="InterPro" id="IPR002921">
    <property type="entry name" value="Fungal_lipase-type"/>
</dbReference>
<keyword evidence="4 9" id="KW-0732">Signal</keyword>
<feature type="chain" id="PRO_5024894429" description="feruloyl esterase" evidence="9">
    <location>
        <begin position="18"/>
        <end position="307"/>
    </location>
</feature>
<reference evidence="12 13" key="1">
    <citation type="submission" date="2019-04" db="EMBL/GenBank/DDBJ databases">
        <title>Friends and foes A comparative genomics study of 23 Aspergillus species from section Flavi.</title>
        <authorList>
            <consortium name="DOE Joint Genome Institute"/>
            <person name="Kjaerbolling I."/>
            <person name="Vesth T."/>
            <person name="Frisvad J.C."/>
            <person name="Nybo J.L."/>
            <person name="Theobald S."/>
            <person name="Kildgaard S."/>
            <person name="Isbrandt T."/>
            <person name="Kuo A."/>
            <person name="Sato A."/>
            <person name="Lyhne E.K."/>
            <person name="Kogle M.E."/>
            <person name="Wiebenga A."/>
            <person name="Kun R.S."/>
            <person name="Lubbers R.J."/>
            <person name="Makela M.R."/>
            <person name="Barry K."/>
            <person name="Chovatia M."/>
            <person name="Clum A."/>
            <person name="Daum C."/>
            <person name="Haridas S."/>
            <person name="He G."/>
            <person name="LaButti K."/>
            <person name="Lipzen A."/>
            <person name="Mondo S."/>
            <person name="Riley R."/>
            <person name="Salamov A."/>
            <person name="Simmons B.A."/>
            <person name="Magnuson J.K."/>
            <person name="Henrissat B."/>
            <person name="Mortensen U.H."/>
            <person name="Larsen T.O."/>
            <person name="Devries R.P."/>
            <person name="Grigoriev I.V."/>
            <person name="Machida M."/>
            <person name="Baker S.E."/>
            <person name="Andersen M.R."/>
        </authorList>
    </citation>
    <scope>NUCLEOTIDE SEQUENCE [LARGE SCALE GENOMIC DNA]</scope>
    <source>
        <strain evidence="12 13">IBT 18842</strain>
    </source>
</reference>
<evidence type="ECO:0000259" key="11">
    <source>
        <dbReference type="Pfam" id="PF03893"/>
    </source>
</evidence>
<feature type="domain" description="Mono-/di-acylglycerol lipase N-terminal" evidence="11">
    <location>
        <begin position="11"/>
        <end position="76"/>
    </location>
</feature>
<dbReference type="Proteomes" id="UP000325780">
    <property type="component" value="Unassembled WGS sequence"/>
</dbReference>
<keyword evidence="3" id="KW-0858">Xylan degradation</keyword>
<comment type="similarity">
    <text evidence="7">Belongs to the AB hydrolase superfamily. FaeA family.</text>
</comment>
<dbReference type="Gene3D" id="3.40.50.1820">
    <property type="entry name" value="alpha/beta hydrolase"/>
    <property type="match status" value="1"/>
</dbReference>
<dbReference type="InterPro" id="IPR005592">
    <property type="entry name" value="Mono/diacylglycerol_lipase_N"/>
</dbReference>
<evidence type="ECO:0000313" key="12">
    <source>
        <dbReference type="EMBL" id="KAE8149568.1"/>
    </source>
</evidence>
<evidence type="ECO:0000256" key="1">
    <source>
        <dbReference type="ARBA" id="ARBA00013091"/>
    </source>
</evidence>
<accession>A0A5N6TT77</accession>
<dbReference type="InterPro" id="IPR029058">
    <property type="entry name" value="AB_hydrolase_fold"/>
</dbReference>
<evidence type="ECO:0000313" key="13">
    <source>
        <dbReference type="Proteomes" id="UP000325780"/>
    </source>
</evidence>
<evidence type="ECO:0000256" key="7">
    <source>
        <dbReference type="ARBA" id="ARBA00037991"/>
    </source>
</evidence>
<feature type="signal peptide" evidence="9">
    <location>
        <begin position="1"/>
        <end position="17"/>
    </location>
</feature>
<evidence type="ECO:0000259" key="10">
    <source>
        <dbReference type="Pfam" id="PF01764"/>
    </source>
</evidence>
<keyword evidence="3" id="KW-0624">Polysaccharide degradation</keyword>
<dbReference type="GO" id="GO:0016042">
    <property type="term" value="P:lipid catabolic process"/>
    <property type="evidence" value="ECO:0007669"/>
    <property type="project" value="InterPro"/>
</dbReference>
<evidence type="ECO:0000256" key="6">
    <source>
        <dbReference type="ARBA" id="ARBA00034075"/>
    </source>
</evidence>
<dbReference type="Pfam" id="PF01764">
    <property type="entry name" value="Lipase_3"/>
    <property type="match status" value="1"/>
</dbReference>
<protein>
    <recommendedName>
        <fullName evidence="1">feruloyl esterase</fullName>
        <ecNumber evidence="1">3.1.1.73</ecNumber>
    </recommendedName>
    <alternativeName>
        <fullName evidence="8">Ferulic acid esterase A</fullName>
    </alternativeName>
</protein>
<dbReference type="GO" id="GO:0045493">
    <property type="term" value="P:xylan catabolic process"/>
    <property type="evidence" value="ECO:0007669"/>
    <property type="project" value="UniProtKB-KW"/>
</dbReference>
<evidence type="ECO:0000256" key="8">
    <source>
        <dbReference type="ARBA" id="ARBA00041313"/>
    </source>
</evidence>
<dbReference type="InterPro" id="IPR051299">
    <property type="entry name" value="AB_hydrolase_lip/est"/>
</dbReference>
<keyword evidence="3" id="KW-0119">Carbohydrate metabolism</keyword>
<dbReference type="SUPFAM" id="SSF53474">
    <property type="entry name" value="alpha/beta-Hydrolases"/>
    <property type="match status" value="1"/>
</dbReference>
<dbReference type="PANTHER" id="PTHR46640:SF1">
    <property type="entry name" value="FUNGAL LIPASE-LIKE DOMAIN-CONTAINING PROTEIN-RELATED"/>
    <property type="match status" value="1"/>
</dbReference>
<dbReference type="CDD" id="cd00519">
    <property type="entry name" value="Lipase_3"/>
    <property type="match status" value="1"/>
</dbReference>
<dbReference type="Pfam" id="PF03893">
    <property type="entry name" value="Lipase3_N"/>
    <property type="match status" value="1"/>
</dbReference>
<evidence type="ECO:0000256" key="2">
    <source>
        <dbReference type="ARBA" id="ARBA00022487"/>
    </source>
</evidence>
<evidence type="ECO:0000256" key="4">
    <source>
        <dbReference type="ARBA" id="ARBA00022729"/>
    </source>
</evidence>
<evidence type="ECO:0000256" key="5">
    <source>
        <dbReference type="ARBA" id="ARBA00022801"/>
    </source>
</evidence>
<evidence type="ECO:0000256" key="3">
    <source>
        <dbReference type="ARBA" id="ARBA00022651"/>
    </source>
</evidence>
<keyword evidence="2" id="KW-0719">Serine esterase</keyword>
<evidence type="ECO:0000256" key="9">
    <source>
        <dbReference type="SAM" id="SignalP"/>
    </source>
</evidence>
<organism evidence="12 13">
    <name type="scientific">Aspergillus avenaceus</name>
    <dbReference type="NCBI Taxonomy" id="36643"/>
    <lineage>
        <taxon>Eukaryota</taxon>
        <taxon>Fungi</taxon>
        <taxon>Dikarya</taxon>
        <taxon>Ascomycota</taxon>
        <taxon>Pezizomycotina</taxon>
        <taxon>Eurotiomycetes</taxon>
        <taxon>Eurotiomycetidae</taxon>
        <taxon>Eurotiales</taxon>
        <taxon>Aspergillaceae</taxon>
        <taxon>Aspergillus</taxon>
        <taxon>Aspergillus subgen. Circumdati</taxon>
    </lineage>
</organism>
<keyword evidence="5 12" id="KW-0378">Hydrolase</keyword>
<dbReference type="PANTHER" id="PTHR46640">
    <property type="entry name" value="TRIACYLGLYCEROL LIPASE, PUTATIVE (AFU_ORTHOLOGUE AFUA_6G06510)-RELATED"/>
    <property type="match status" value="1"/>
</dbReference>
<gene>
    <name evidence="12" type="ORF">BDV25DRAFT_156080</name>
</gene>
<dbReference type="EMBL" id="ML742119">
    <property type="protein sequence ID" value="KAE8149568.1"/>
    <property type="molecule type" value="Genomic_DNA"/>
</dbReference>
<dbReference type="AlphaFoldDB" id="A0A5N6TT77"/>
<dbReference type="GO" id="GO:0030600">
    <property type="term" value="F:feruloyl esterase activity"/>
    <property type="evidence" value="ECO:0007669"/>
    <property type="project" value="UniProtKB-EC"/>
</dbReference>
<feature type="domain" description="Fungal lipase-type" evidence="10">
    <location>
        <begin position="103"/>
        <end position="234"/>
    </location>
</feature>
<comment type="catalytic activity">
    <reaction evidence="6">
        <text>feruloyl-polysaccharide + H2O = ferulate + polysaccharide.</text>
        <dbReference type="EC" id="3.1.1.73"/>
    </reaction>
</comment>
<sequence>MVSLRVLFGLLPALGAAVPSAALRRDVSSPLLEEFNRFSQYTAASNCLANHNGSSAGSPVYCDAGFCPLIKEADTEIIKGFWGLSPGDTTGYLALDRTQKLIVLAFRGTVSDENGWTDLMLGYTDAATACDGCKAHKGFWGASTAAMDNLTSTIDTAVAQNSDYKLVVTGHSLGGAIATLAAVRLRNAGHTLDLYTFGAPSVGNLAFAQYITDQGSGNNYRLTHGPDEVPKVLYKTSRHWLFHILVPEYSQSSPEYWITSGVGVSVAESDIKFIEGVNNETGNLGTQEVTMAPHGWYMGNMSVCAQT</sequence>
<keyword evidence="13" id="KW-1185">Reference proteome</keyword>
<dbReference type="EC" id="3.1.1.73" evidence="1"/>
<proteinExistence type="inferred from homology"/>
<name>A0A5N6TT77_ASPAV</name>